<sequence>MSHIHPFPSSVFTASMAKEVLILGSYGVEYQPIVHLKSGTVLGYEALSRFMYQGKVIPPNVFFDALHEDRALFCKAEATLKGFQFTHRPSEGTLYVNIDPHILEDKHASKAVLACLNQQRDFVVELVENSYTTLHAKEIFDVFLSQNYTLAVDDFLQENSMLSLYLLKACHVLKLDRGIIQELRHDDVFSNVIQGLIAFAHAKGKTVIFEGVETEEDLRFAETLECDSVQGFLFRPLFITHFNTY</sequence>
<dbReference type="InterPro" id="IPR035919">
    <property type="entry name" value="EAL_sf"/>
</dbReference>
<dbReference type="PANTHER" id="PTHR33121:SF76">
    <property type="entry name" value="SIGNALING PROTEIN"/>
    <property type="match status" value="1"/>
</dbReference>
<dbReference type="Pfam" id="PF00563">
    <property type="entry name" value="EAL"/>
    <property type="match status" value="1"/>
</dbReference>
<reference evidence="2 3" key="3">
    <citation type="submission" date="2021-02" db="EMBL/GenBank/DDBJ databases">
        <authorList>
            <person name="Merkel A.Y."/>
        </authorList>
    </citation>
    <scope>NUCLEOTIDE SEQUENCE [LARGE SCALE GENOMIC DNA]</scope>
    <source>
        <strain evidence="2 3">T05b</strain>
    </source>
</reference>
<evidence type="ECO:0000313" key="3">
    <source>
        <dbReference type="Proteomes" id="UP000703590"/>
    </source>
</evidence>
<dbReference type="PROSITE" id="PS50883">
    <property type="entry name" value="EAL"/>
    <property type="match status" value="1"/>
</dbReference>
<dbReference type="Gene3D" id="3.20.20.450">
    <property type="entry name" value="EAL domain"/>
    <property type="match status" value="1"/>
</dbReference>
<evidence type="ECO:0000259" key="1">
    <source>
        <dbReference type="PROSITE" id="PS50883"/>
    </source>
</evidence>
<dbReference type="RefSeq" id="WP_205458958.1">
    <property type="nucleotide sequence ID" value="NZ_JAFHKK010000011.1"/>
</dbReference>
<dbReference type="InterPro" id="IPR050706">
    <property type="entry name" value="Cyclic-di-GMP_PDE-like"/>
</dbReference>
<dbReference type="SUPFAM" id="SSF141868">
    <property type="entry name" value="EAL domain-like"/>
    <property type="match status" value="1"/>
</dbReference>
<dbReference type="PANTHER" id="PTHR33121">
    <property type="entry name" value="CYCLIC DI-GMP PHOSPHODIESTERASE PDEF"/>
    <property type="match status" value="1"/>
</dbReference>
<name>A0ABS2WS23_9BACT</name>
<organism evidence="2 3">
    <name type="scientific">Sulfurospirillum tamanense</name>
    <dbReference type="NCBI Taxonomy" id="2813362"/>
    <lineage>
        <taxon>Bacteria</taxon>
        <taxon>Pseudomonadati</taxon>
        <taxon>Campylobacterota</taxon>
        <taxon>Epsilonproteobacteria</taxon>
        <taxon>Campylobacterales</taxon>
        <taxon>Sulfurospirillaceae</taxon>
        <taxon>Sulfurospirillum</taxon>
    </lineage>
</organism>
<protein>
    <submittedName>
        <fullName evidence="2">EAL domain-containing protein</fullName>
    </submittedName>
</protein>
<dbReference type="Proteomes" id="UP000703590">
    <property type="component" value="Unassembled WGS sequence"/>
</dbReference>
<comment type="caution">
    <text evidence="2">The sequence shown here is derived from an EMBL/GenBank/DDBJ whole genome shotgun (WGS) entry which is preliminary data.</text>
</comment>
<evidence type="ECO:0000313" key="2">
    <source>
        <dbReference type="EMBL" id="MBN2964408.1"/>
    </source>
</evidence>
<dbReference type="SMART" id="SM00052">
    <property type="entry name" value="EAL"/>
    <property type="match status" value="1"/>
</dbReference>
<gene>
    <name evidence="2" type="ORF">JWV37_06420</name>
</gene>
<proteinExistence type="predicted"/>
<dbReference type="CDD" id="cd01948">
    <property type="entry name" value="EAL"/>
    <property type="match status" value="1"/>
</dbReference>
<keyword evidence="3" id="KW-1185">Reference proteome</keyword>
<dbReference type="InterPro" id="IPR001633">
    <property type="entry name" value="EAL_dom"/>
</dbReference>
<dbReference type="EMBL" id="JAFHKK010000011">
    <property type="protein sequence ID" value="MBN2964408.1"/>
    <property type="molecule type" value="Genomic_DNA"/>
</dbReference>
<reference evidence="3" key="2">
    <citation type="submission" date="2021-02" db="EMBL/GenBank/DDBJ databases">
        <title>Sulfurospirillum tamanensis sp. nov.</title>
        <authorList>
            <person name="Merkel A.Y."/>
        </authorList>
    </citation>
    <scope>NUCLEOTIDE SEQUENCE [LARGE SCALE GENOMIC DNA]</scope>
    <source>
        <strain evidence="3">T05b</strain>
    </source>
</reference>
<feature type="domain" description="EAL" evidence="1">
    <location>
        <begin position="10"/>
        <end position="245"/>
    </location>
</feature>
<accession>A0ABS2WS23</accession>
<reference evidence="2 3" key="1">
    <citation type="submission" date="2021-02" db="EMBL/GenBank/DDBJ databases">
        <title>Sulfurospirillum tamanensis sp. nov.</title>
        <authorList>
            <person name="Frolova A."/>
            <person name="Merkel A."/>
            <person name="Slobodkin A."/>
        </authorList>
    </citation>
    <scope>NUCLEOTIDE SEQUENCE [LARGE SCALE GENOMIC DNA]</scope>
    <source>
        <strain evidence="2 3">T05b</strain>
    </source>
</reference>